<feature type="region of interest" description="Disordered" evidence="1">
    <location>
        <begin position="19"/>
        <end position="49"/>
    </location>
</feature>
<evidence type="ECO:0000313" key="2">
    <source>
        <dbReference type="EMBL" id="DAE92868.1"/>
    </source>
</evidence>
<feature type="compositionally biased region" description="Basic and acidic residues" evidence="1">
    <location>
        <begin position="19"/>
        <end position="33"/>
    </location>
</feature>
<organism evidence="2">
    <name type="scientific">Ackermannviridae sp</name>
    <dbReference type="NCBI Taxonomy" id="2831612"/>
    <lineage>
        <taxon>Viruses</taxon>
        <taxon>Duplodnaviria</taxon>
        <taxon>Heunggongvirae</taxon>
        <taxon>Uroviricota</taxon>
        <taxon>Caudoviricetes</taxon>
        <taxon>Pantevenvirales</taxon>
        <taxon>Ackermannviridae</taxon>
    </lineage>
</organism>
<protein>
    <submittedName>
        <fullName evidence="2">Uncharacterized protein</fullName>
    </submittedName>
</protein>
<reference evidence="2" key="1">
    <citation type="journal article" date="2021" name="Proc. Natl. Acad. Sci. U.S.A.">
        <title>A Catalog of Tens of Thousands of Viruses from Human Metagenomes Reveals Hidden Associations with Chronic Diseases.</title>
        <authorList>
            <person name="Tisza M.J."/>
            <person name="Buck C.B."/>
        </authorList>
    </citation>
    <scope>NUCLEOTIDE SEQUENCE</scope>
    <source>
        <strain evidence="2">Cttzo28</strain>
    </source>
</reference>
<name>A0A8S5RU15_9CAUD</name>
<evidence type="ECO:0000256" key="1">
    <source>
        <dbReference type="SAM" id="MobiDB-lite"/>
    </source>
</evidence>
<dbReference type="EMBL" id="BK055796">
    <property type="protein sequence ID" value="DAE92868.1"/>
    <property type="molecule type" value="Genomic_DNA"/>
</dbReference>
<sequence length="49" mass="5543">MGLCAGDFTRLPAKEHYHPRGVYSRERGQKPAERNFTTAADENHTRKAA</sequence>
<proteinExistence type="predicted"/>
<accession>A0A8S5RU15</accession>